<dbReference type="AlphaFoldDB" id="A0A6V8H3N8"/>
<accession>A0A6V8H3N8</accession>
<feature type="domain" description="DUF1308" evidence="2">
    <location>
        <begin position="364"/>
        <end position="450"/>
    </location>
</feature>
<dbReference type="PANTHER" id="PTHR13379:SF0">
    <property type="entry name" value="UPF0415 PROTEIN C7ORF25"/>
    <property type="match status" value="1"/>
</dbReference>
<proteinExistence type="predicted"/>
<feature type="compositionally biased region" description="Basic and acidic residues" evidence="1">
    <location>
        <begin position="89"/>
        <end position="104"/>
    </location>
</feature>
<feature type="region of interest" description="Disordered" evidence="1">
    <location>
        <begin position="227"/>
        <end position="261"/>
    </location>
</feature>
<comment type="caution">
    <text evidence="3">The sequence shown here is derived from an EMBL/GenBank/DDBJ whole genome shotgun (WGS) entry which is preliminary data.</text>
</comment>
<dbReference type="PANTHER" id="PTHR13379">
    <property type="entry name" value="UNCHARACTERIZED DUF1308"/>
    <property type="match status" value="1"/>
</dbReference>
<protein>
    <recommendedName>
        <fullName evidence="2">DUF1308 domain-containing protein</fullName>
    </recommendedName>
</protein>
<feature type="compositionally biased region" description="Polar residues" evidence="1">
    <location>
        <begin position="235"/>
        <end position="247"/>
    </location>
</feature>
<dbReference type="Pfam" id="PF07000">
    <property type="entry name" value="DUF1308"/>
    <property type="match status" value="1"/>
</dbReference>
<dbReference type="EMBL" id="DF933813">
    <property type="protein sequence ID" value="GAM35895.1"/>
    <property type="molecule type" value="Genomic_DNA"/>
</dbReference>
<sequence>MGTNPEDDAKTSSTATTASATILCTRLIHHCRLLLAELDTFQNAIASRFRRHQQQQHLVEMRLLRSNIASELKTLEKLASDTRALVAERAEKEKRREEKRREEQQQPQQQDGYDDDDADLVMREARIIHTLRSSNLSFLTSLWTIAKDRCPGIISFSKRFYWDKDANKPFVDSKEDHKQQAKPPNKDKRKSAFVDIVYGNGEDWMKVSSINESRLLFEMAEKGWELDSEEEDESFSPQNLQLEQGQSRDIPADHGEGGEDSDQLELITMAFDMIKAARATRVRYRSPRVHIIAPKLEEGKVPEIDKVLNIIRSYGVTIECGIPLRDIFSHDEAYDKRDPNSITEDDLPLSSMLPNPFEKFTNIINVDCTLLLALVSDLSHLQKIAPSPSFHRAIIRQIEVEDELPLLSTELWPAMVGRQLVCTQEAIKRMKEIVSTIGTETEKKRTAILLGEGDMEGLDKDALLRELQNISDHSIPDQLNLPIGVVDAHAEIDAAMRYKKFPPVIDKITEILTDINYSVFLYGWARDIVTISSNKTVVKQIESTIEDNRGDDDKLEGPRIWICDTARSLIGKEKNRKP</sequence>
<dbReference type="InterPro" id="IPR010733">
    <property type="entry name" value="DUF1308"/>
</dbReference>
<evidence type="ECO:0000259" key="2">
    <source>
        <dbReference type="Pfam" id="PF07000"/>
    </source>
</evidence>
<organism evidence="3 4">
    <name type="scientific">Talaromyces pinophilus</name>
    <name type="common">Penicillium pinophilum</name>
    <dbReference type="NCBI Taxonomy" id="128442"/>
    <lineage>
        <taxon>Eukaryota</taxon>
        <taxon>Fungi</taxon>
        <taxon>Dikarya</taxon>
        <taxon>Ascomycota</taxon>
        <taxon>Pezizomycotina</taxon>
        <taxon>Eurotiomycetes</taxon>
        <taxon>Eurotiomycetidae</taxon>
        <taxon>Eurotiales</taxon>
        <taxon>Trichocomaceae</taxon>
        <taxon>Talaromyces</taxon>
        <taxon>Talaromyces sect. Talaromyces</taxon>
    </lineage>
</organism>
<keyword evidence="4" id="KW-1185">Reference proteome</keyword>
<dbReference type="Proteomes" id="UP000053095">
    <property type="component" value="Unassembled WGS sequence"/>
</dbReference>
<feature type="region of interest" description="Disordered" evidence="1">
    <location>
        <begin position="89"/>
        <end position="116"/>
    </location>
</feature>
<evidence type="ECO:0000313" key="3">
    <source>
        <dbReference type="EMBL" id="GAM35895.1"/>
    </source>
</evidence>
<evidence type="ECO:0000313" key="4">
    <source>
        <dbReference type="Proteomes" id="UP000053095"/>
    </source>
</evidence>
<evidence type="ECO:0000256" key="1">
    <source>
        <dbReference type="SAM" id="MobiDB-lite"/>
    </source>
</evidence>
<reference evidence="4" key="1">
    <citation type="journal article" date="2015" name="Genome Announc.">
        <title>Draft genome sequence of Talaromyces cellulolyticus strain Y-94, a source of lignocellulosic biomass-degrading enzymes.</title>
        <authorList>
            <person name="Fujii T."/>
            <person name="Koike H."/>
            <person name="Sawayama S."/>
            <person name="Yano S."/>
            <person name="Inoue H."/>
        </authorList>
    </citation>
    <scope>NUCLEOTIDE SEQUENCE [LARGE SCALE GENOMIC DNA]</scope>
    <source>
        <strain evidence="4">Y-94</strain>
    </source>
</reference>
<name>A0A6V8H3N8_TALPI</name>
<gene>
    <name evidence="3" type="ORF">TCE0_017f04575</name>
</gene>